<protein>
    <recommendedName>
        <fullName evidence="1">YCII-related domain-containing protein</fullName>
    </recommendedName>
</protein>
<dbReference type="PANTHER" id="PTHR35174">
    <property type="entry name" value="BLL7171 PROTEIN-RELATED"/>
    <property type="match status" value="1"/>
</dbReference>
<dbReference type="Proteomes" id="UP000799302">
    <property type="component" value="Unassembled WGS sequence"/>
</dbReference>
<dbReference type="SUPFAM" id="SSF54909">
    <property type="entry name" value="Dimeric alpha+beta barrel"/>
    <property type="match status" value="1"/>
</dbReference>
<dbReference type="PANTHER" id="PTHR35174:SF4">
    <property type="entry name" value="BLL7163 PROTEIN"/>
    <property type="match status" value="1"/>
</dbReference>
<dbReference type="OrthoDB" id="3933054at2759"/>
<dbReference type="InterPro" id="IPR005545">
    <property type="entry name" value="YCII"/>
</dbReference>
<sequence>MPKYAILVGATAEAETGKPPKIEDMKEMGIFNDQLRAAGILLDADGFLDSSKGARISFTDSKPSKLEYGPFGLNNLVAGYWFWEVDNLEQAIEWANKIPFKEGRVEIRRVACVEDFGPEVAKELVNRKGELPEELAK</sequence>
<dbReference type="EMBL" id="MU004238">
    <property type="protein sequence ID" value="KAF2667222.1"/>
    <property type="molecule type" value="Genomic_DNA"/>
</dbReference>
<name>A0A6A6U506_9PEZI</name>
<accession>A0A6A6U506</accession>
<dbReference type="InterPro" id="IPR011008">
    <property type="entry name" value="Dimeric_a/b-barrel"/>
</dbReference>
<evidence type="ECO:0000259" key="1">
    <source>
        <dbReference type="Pfam" id="PF03795"/>
    </source>
</evidence>
<dbReference type="Pfam" id="PF03795">
    <property type="entry name" value="YCII"/>
    <property type="match status" value="1"/>
</dbReference>
<organism evidence="2 3">
    <name type="scientific">Microthyrium microscopicum</name>
    <dbReference type="NCBI Taxonomy" id="703497"/>
    <lineage>
        <taxon>Eukaryota</taxon>
        <taxon>Fungi</taxon>
        <taxon>Dikarya</taxon>
        <taxon>Ascomycota</taxon>
        <taxon>Pezizomycotina</taxon>
        <taxon>Dothideomycetes</taxon>
        <taxon>Dothideomycetes incertae sedis</taxon>
        <taxon>Microthyriales</taxon>
        <taxon>Microthyriaceae</taxon>
        <taxon>Microthyrium</taxon>
    </lineage>
</organism>
<feature type="domain" description="YCII-related" evidence="1">
    <location>
        <begin position="4"/>
        <end position="110"/>
    </location>
</feature>
<evidence type="ECO:0000313" key="3">
    <source>
        <dbReference type="Proteomes" id="UP000799302"/>
    </source>
</evidence>
<reference evidence="2" key="1">
    <citation type="journal article" date="2020" name="Stud. Mycol.">
        <title>101 Dothideomycetes genomes: a test case for predicting lifestyles and emergence of pathogens.</title>
        <authorList>
            <person name="Haridas S."/>
            <person name="Albert R."/>
            <person name="Binder M."/>
            <person name="Bloem J."/>
            <person name="Labutti K."/>
            <person name="Salamov A."/>
            <person name="Andreopoulos B."/>
            <person name="Baker S."/>
            <person name="Barry K."/>
            <person name="Bills G."/>
            <person name="Bluhm B."/>
            <person name="Cannon C."/>
            <person name="Castanera R."/>
            <person name="Culley D."/>
            <person name="Daum C."/>
            <person name="Ezra D."/>
            <person name="Gonzalez J."/>
            <person name="Henrissat B."/>
            <person name="Kuo A."/>
            <person name="Liang C."/>
            <person name="Lipzen A."/>
            <person name="Lutzoni F."/>
            <person name="Magnuson J."/>
            <person name="Mondo S."/>
            <person name="Nolan M."/>
            <person name="Ohm R."/>
            <person name="Pangilinan J."/>
            <person name="Park H.-J."/>
            <person name="Ramirez L."/>
            <person name="Alfaro M."/>
            <person name="Sun H."/>
            <person name="Tritt A."/>
            <person name="Yoshinaga Y."/>
            <person name="Zwiers L.-H."/>
            <person name="Turgeon B."/>
            <person name="Goodwin S."/>
            <person name="Spatafora J."/>
            <person name="Crous P."/>
            <person name="Grigoriev I."/>
        </authorList>
    </citation>
    <scope>NUCLEOTIDE SEQUENCE</scope>
    <source>
        <strain evidence="2">CBS 115976</strain>
    </source>
</reference>
<evidence type="ECO:0000313" key="2">
    <source>
        <dbReference type="EMBL" id="KAF2667222.1"/>
    </source>
</evidence>
<gene>
    <name evidence="2" type="ORF">BT63DRAFT_333106</name>
</gene>
<proteinExistence type="predicted"/>
<dbReference type="Gene3D" id="3.30.70.1060">
    <property type="entry name" value="Dimeric alpha+beta barrel"/>
    <property type="match status" value="1"/>
</dbReference>
<keyword evidence="3" id="KW-1185">Reference proteome</keyword>
<dbReference type="AlphaFoldDB" id="A0A6A6U506"/>